<feature type="compositionally biased region" description="Pro residues" evidence="1">
    <location>
        <begin position="39"/>
        <end position="48"/>
    </location>
</feature>
<dbReference type="InParanoid" id="A0A409XND8"/>
<feature type="compositionally biased region" description="Polar residues" evidence="1">
    <location>
        <begin position="1"/>
        <end position="15"/>
    </location>
</feature>
<gene>
    <name evidence="2" type="ORF">CVT25_008994</name>
</gene>
<keyword evidence="3" id="KW-1185">Reference proteome</keyword>
<dbReference type="AlphaFoldDB" id="A0A409XND8"/>
<protein>
    <submittedName>
        <fullName evidence="2">Uncharacterized protein</fullName>
    </submittedName>
</protein>
<proteinExistence type="predicted"/>
<evidence type="ECO:0000313" key="3">
    <source>
        <dbReference type="Proteomes" id="UP000283269"/>
    </source>
</evidence>
<reference evidence="2 3" key="1">
    <citation type="journal article" date="2018" name="Evol. Lett.">
        <title>Horizontal gene cluster transfer increased hallucinogenic mushroom diversity.</title>
        <authorList>
            <person name="Reynolds H.T."/>
            <person name="Vijayakumar V."/>
            <person name="Gluck-Thaler E."/>
            <person name="Korotkin H.B."/>
            <person name="Matheny P.B."/>
            <person name="Slot J.C."/>
        </authorList>
    </citation>
    <scope>NUCLEOTIDE SEQUENCE [LARGE SCALE GENOMIC DNA]</scope>
    <source>
        <strain evidence="2 3">2631</strain>
    </source>
</reference>
<dbReference type="Proteomes" id="UP000283269">
    <property type="component" value="Unassembled WGS sequence"/>
</dbReference>
<name>A0A409XND8_PSICY</name>
<dbReference type="OrthoDB" id="10559529at2759"/>
<feature type="region of interest" description="Disordered" evidence="1">
    <location>
        <begin position="1"/>
        <end position="52"/>
    </location>
</feature>
<dbReference type="EMBL" id="NHYD01001075">
    <property type="protein sequence ID" value="PPQ92220.1"/>
    <property type="molecule type" value="Genomic_DNA"/>
</dbReference>
<evidence type="ECO:0000313" key="2">
    <source>
        <dbReference type="EMBL" id="PPQ92220.1"/>
    </source>
</evidence>
<feature type="region of interest" description="Disordered" evidence="1">
    <location>
        <begin position="184"/>
        <end position="207"/>
    </location>
</feature>
<evidence type="ECO:0000256" key="1">
    <source>
        <dbReference type="SAM" id="MobiDB-lite"/>
    </source>
</evidence>
<accession>A0A409XND8</accession>
<organism evidence="2 3">
    <name type="scientific">Psilocybe cyanescens</name>
    <dbReference type="NCBI Taxonomy" id="93625"/>
    <lineage>
        <taxon>Eukaryota</taxon>
        <taxon>Fungi</taxon>
        <taxon>Dikarya</taxon>
        <taxon>Basidiomycota</taxon>
        <taxon>Agaricomycotina</taxon>
        <taxon>Agaricomycetes</taxon>
        <taxon>Agaricomycetidae</taxon>
        <taxon>Agaricales</taxon>
        <taxon>Agaricineae</taxon>
        <taxon>Strophariaceae</taxon>
        <taxon>Psilocybe</taxon>
    </lineage>
</organism>
<sequence length="256" mass="28629">MSAVNSESQPISGSALSPELPLSGPAVPLPLGSSVRPPSTRPRPPNPPLSKDFSILKVETKQVSGEALPADVRAYLAPGVQMLLGSRRVMRCTLFEATKTNNTSTLPYYGLVQPEKEDITLLMSRLHGIQAIYKKAGSVDEPMLMDHEVPTVTTVSFMHLIMDNDVLVDHLERDRRRVRALEARQAELQRPQRAPPPPPYESHGFEPVHSYFKRKREDDEEFDRRAEKRAKADHTNSNISFYIMGIATGVAFKYLL</sequence>
<comment type="caution">
    <text evidence="2">The sequence shown here is derived from an EMBL/GenBank/DDBJ whole genome shotgun (WGS) entry which is preliminary data.</text>
</comment>